<protein>
    <submittedName>
        <fullName evidence="10">NAD(P)H-quinone oxidoreductase subunit F</fullName>
    </submittedName>
</protein>
<feature type="transmembrane region" description="Helical" evidence="7">
    <location>
        <begin position="454"/>
        <end position="478"/>
    </location>
</feature>
<feature type="transmembrane region" description="Helical" evidence="7">
    <location>
        <begin position="590"/>
        <end position="611"/>
    </location>
</feature>
<gene>
    <name evidence="10" type="ORF">NEA10_08590</name>
</gene>
<dbReference type="InterPro" id="IPR001750">
    <property type="entry name" value="ND/Mrp_TM"/>
</dbReference>
<dbReference type="NCBIfam" id="TIGR01960">
    <property type="entry name" value="ndhF3_CO2"/>
    <property type="match status" value="1"/>
</dbReference>
<evidence type="ECO:0000256" key="1">
    <source>
        <dbReference type="ARBA" id="ARBA00004127"/>
    </source>
</evidence>
<dbReference type="EMBL" id="CP098611">
    <property type="protein sequence ID" value="USR92753.1"/>
    <property type="molecule type" value="Genomic_DNA"/>
</dbReference>
<dbReference type="NCBIfam" id="NF005633">
    <property type="entry name" value="PRK07390.1"/>
    <property type="match status" value="1"/>
</dbReference>
<name>A0ABY5AVB0_9CYAN</name>
<feature type="transmembrane region" description="Helical" evidence="7">
    <location>
        <begin position="39"/>
        <end position="59"/>
    </location>
</feature>
<evidence type="ECO:0000256" key="6">
    <source>
        <dbReference type="RuleBase" id="RU000320"/>
    </source>
</evidence>
<dbReference type="InterPro" id="IPR001516">
    <property type="entry name" value="Proton_antipo_N"/>
</dbReference>
<evidence type="ECO:0000313" key="10">
    <source>
        <dbReference type="EMBL" id="USR92753.1"/>
    </source>
</evidence>
<comment type="function">
    <text evidence="5">NDH-1 shuttles electrons from NAD(P)H, via FMN and iron-sulfur (Fe-S) centers, to quinones in the respiratory chain. The immediate electron acceptor for the enzyme in this species is believed to be plastoquinone. Couples the redox reaction to proton translocation (for every two electrons transferred, four hydrogen ions are translocated across the cytoplasmic membrane), and thus conserves the redox energy in a proton gradient.</text>
</comment>
<feature type="transmembrane region" description="Helical" evidence="7">
    <location>
        <begin position="379"/>
        <end position="402"/>
    </location>
</feature>
<proteinExistence type="predicted"/>
<feature type="transmembrane region" description="Helical" evidence="7">
    <location>
        <begin position="490"/>
        <end position="510"/>
    </location>
</feature>
<evidence type="ECO:0000313" key="11">
    <source>
        <dbReference type="Proteomes" id="UP001056708"/>
    </source>
</evidence>
<evidence type="ECO:0000259" key="9">
    <source>
        <dbReference type="Pfam" id="PF00662"/>
    </source>
</evidence>
<dbReference type="Pfam" id="PF00361">
    <property type="entry name" value="Proton_antipo_M"/>
    <property type="match status" value="1"/>
</dbReference>
<feature type="transmembrane region" description="Helical" evidence="7">
    <location>
        <begin position="283"/>
        <end position="304"/>
    </location>
</feature>
<keyword evidence="3 7" id="KW-1133">Transmembrane helix</keyword>
<reference evidence="10" key="1">
    <citation type="submission" date="2022-06" db="EMBL/GenBank/DDBJ databases">
        <title>Genome sequence of Phormidium yuhuli AB48 isolated from an industrial photobioreactor environment.</title>
        <authorList>
            <person name="Qiu Y."/>
            <person name="Noonan A.J.C."/>
            <person name="Dofher K."/>
            <person name="Koch M."/>
            <person name="Kieft B."/>
            <person name="Lin X."/>
            <person name="Ziels R.M."/>
            <person name="Hallam S.J."/>
        </authorList>
    </citation>
    <scope>NUCLEOTIDE SEQUENCE</scope>
    <source>
        <strain evidence="10">AB48</strain>
    </source>
</reference>
<feature type="transmembrane region" description="Helical" evidence="7">
    <location>
        <begin position="223"/>
        <end position="244"/>
    </location>
</feature>
<organism evidence="10 11">
    <name type="scientific">Phormidium yuhuli AB48</name>
    <dbReference type="NCBI Taxonomy" id="2940671"/>
    <lineage>
        <taxon>Bacteria</taxon>
        <taxon>Bacillati</taxon>
        <taxon>Cyanobacteriota</taxon>
        <taxon>Cyanophyceae</taxon>
        <taxon>Oscillatoriophycideae</taxon>
        <taxon>Oscillatoriales</taxon>
        <taxon>Oscillatoriaceae</taxon>
        <taxon>Phormidium</taxon>
        <taxon>Phormidium yuhuli</taxon>
    </lineage>
</organism>
<evidence type="ECO:0000259" key="8">
    <source>
        <dbReference type="Pfam" id="PF00361"/>
    </source>
</evidence>
<dbReference type="PANTHER" id="PTHR42829">
    <property type="entry name" value="NADH-UBIQUINONE OXIDOREDUCTASE CHAIN 5"/>
    <property type="match status" value="1"/>
</dbReference>
<keyword evidence="4 7" id="KW-0472">Membrane</keyword>
<dbReference type="Pfam" id="PF00662">
    <property type="entry name" value="Proton_antipo_N"/>
    <property type="match status" value="1"/>
</dbReference>
<feature type="transmembrane region" description="Helical" evidence="7">
    <location>
        <begin position="414"/>
        <end position="434"/>
    </location>
</feature>
<dbReference type="PANTHER" id="PTHR42829:SF2">
    <property type="entry name" value="NADH-UBIQUINONE OXIDOREDUCTASE CHAIN 5"/>
    <property type="match status" value="1"/>
</dbReference>
<comment type="subcellular location">
    <subcellularLocation>
        <location evidence="1">Endomembrane system</location>
        <topology evidence="1">Multi-pass membrane protein</topology>
    </subcellularLocation>
    <subcellularLocation>
        <location evidence="6">Membrane</location>
        <topology evidence="6">Multi-pass membrane protein</topology>
    </subcellularLocation>
</comment>
<feature type="transmembrane region" description="Helical" evidence="7">
    <location>
        <begin position="311"/>
        <end position="329"/>
    </location>
</feature>
<feature type="transmembrane region" description="Helical" evidence="7">
    <location>
        <begin position="6"/>
        <end position="27"/>
    </location>
</feature>
<dbReference type="InterPro" id="IPR003945">
    <property type="entry name" value="NU5C-like"/>
</dbReference>
<evidence type="ECO:0000256" key="4">
    <source>
        <dbReference type="ARBA" id="ARBA00023136"/>
    </source>
</evidence>
<feature type="domain" description="NADH:quinone oxidoreductase/Mrp antiporter transmembrane" evidence="8">
    <location>
        <begin position="140"/>
        <end position="422"/>
    </location>
</feature>
<feature type="transmembrane region" description="Helical" evidence="7">
    <location>
        <begin position="335"/>
        <end position="358"/>
    </location>
</feature>
<dbReference type="Gene3D" id="1.20.5.2700">
    <property type="match status" value="1"/>
</dbReference>
<keyword evidence="11" id="KW-1185">Reference proteome</keyword>
<dbReference type="RefSeq" id="WP_252664908.1">
    <property type="nucleotide sequence ID" value="NZ_CP098611.1"/>
</dbReference>
<sequence length="614" mass="66867">MLDFLSQTVWLIPCYALIGAGLALPWSPGFIRRTGPRPAGYINALMTFTAFLHSLIALIDTWNQPPYALSFQWLNAPGLVINLDLEISTLALGACVLIAGLNFLVQIYAIAYLEMDWGWARVYSLLGLFEAGMCLLVLCNSLFFSYVILEILTLGTYLIVGIWYNQSLVVTGARDAFLTKRVGDLILLMGVVALLPLSGTWNFSELARWAETANLDPTVATLLALTLIAGPIAKCAQFPLHLWLDEAMEGPYPATILRNTLVVSTGAWVLIKVQPLIALSPLGSSVVFAIGAATAVGTSLISIAQIDVKRVLSYLTSAYLGIIFIAVGIGANQAALVLLLTYALAMSLVIMSTGGIVLNNISQDLTQYGGLWSRRPISGLCLIIGGFSLVALPPFGGFWSLVQIADALWETRPGLFAVVLAVNAIVAFSVTRLFGRMFAGDVTEFTRRSPEGLWLLVLPMTILAGVTLHLPLLLAQWHLLPDWATVNRPIALLLTWSSLAGIGFGSLVYLNSNWEKPVKLSSKAVQDFFAYDFYTPQLYKGTIIFAVDRISKAVYWLDRYIVDGAVNFVGFATVLGGESLKYNTSGRSQFYAFSIILSVAIFILLTTLPYFSNL</sequence>
<feature type="transmembrane region" description="Helical" evidence="7">
    <location>
        <begin position="256"/>
        <end position="277"/>
    </location>
</feature>
<feature type="transmembrane region" description="Helical" evidence="7">
    <location>
        <begin position="90"/>
        <end position="113"/>
    </location>
</feature>
<accession>A0ABY5AVB0</accession>
<feature type="domain" description="NADH-Ubiquinone oxidoreductase (complex I) chain 5 N-terminal" evidence="9">
    <location>
        <begin position="73"/>
        <end position="121"/>
    </location>
</feature>
<evidence type="ECO:0000256" key="5">
    <source>
        <dbReference type="ARBA" id="ARBA00025624"/>
    </source>
</evidence>
<evidence type="ECO:0000256" key="7">
    <source>
        <dbReference type="SAM" id="Phobius"/>
    </source>
</evidence>
<evidence type="ECO:0000256" key="3">
    <source>
        <dbReference type="ARBA" id="ARBA00022989"/>
    </source>
</evidence>
<evidence type="ECO:0000256" key="2">
    <source>
        <dbReference type="ARBA" id="ARBA00022692"/>
    </source>
</evidence>
<feature type="transmembrane region" description="Helical" evidence="7">
    <location>
        <begin position="125"/>
        <end position="148"/>
    </location>
</feature>
<dbReference type="Proteomes" id="UP001056708">
    <property type="component" value="Chromosome"/>
</dbReference>
<feature type="transmembrane region" description="Helical" evidence="7">
    <location>
        <begin position="185"/>
        <end position="203"/>
    </location>
</feature>
<dbReference type="InterPro" id="IPR010217">
    <property type="entry name" value="NU5C2"/>
</dbReference>
<dbReference type="PRINTS" id="PR01434">
    <property type="entry name" value="NADHDHGNASE5"/>
</dbReference>
<keyword evidence="2 6" id="KW-0812">Transmembrane</keyword>